<gene>
    <name evidence="2" type="ORF">AVDCRST_MAG25-1451</name>
</gene>
<dbReference type="EC" id="2.7.2.4" evidence="2"/>
<feature type="compositionally biased region" description="Basic and acidic residues" evidence="1">
    <location>
        <begin position="403"/>
        <end position="412"/>
    </location>
</feature>
<dbReference type="GO" id="GO:0004072">
    <property type="term" value="F:aspartate kinase activity"/>
    <property type="evidence" value="ECO:0007669"/>
    <property type="project" value="UniProtKB-EC"/>
</dbReference>
<feature type="non-terminal residue" evidence="2">
    <location>
        <position position="1"/>
    </location>
</feature>
<reference evidence="2" key="1">
    <citation type="submission" date="2020-02" db="EMBL/GenBank/DDBJ databases">
        <authorList>
            <person name="Meier V. D."/>
        </authorList>
    </citation>
    <scope>NUCLEOTIDE SEQUENCE</scope>
    <source>
        <strain evidence="2">AVDCRST_MAG25</strain>
    </source>
</reference>
<accession>A0A6J4R9R3</accession>
<feature type="compositionally biased region" description="Low complexity" evidence="1">
    <location>
        <begin position="77"/>
        <end position="86"/>
    </location>
</feature>
<feature type="compositionally biased region" description="Basic and acidic residues" evidence="1">
    <location>
        <begin position="263"/>
        <end position="272"/>
    </location>
</feature>
<keyword evidence="2" id="KW-0418">Kinase</keyword>
<organism evidence="2">
    <name type="scientific">uncultured Rubrobacteraceae bacterium</name>
    <dbReference type="NCBI Taxonomy" id="349277"/>
    <lineage>
        <taxon>Bacteria</taxon>
        <taxon>Bacillati</taxon>
        <taxon>Actinomycetota</taxon>
        <taxon>Rubrobacteria</taxon>
        <taxon>Rubrobacterales</taxon>
        <taxon>Rubrobacteraceae</taxon>
        <taxon>environmental samples</taxon>
    </lineage>
</organism>
<keyword evidence="2" id="KW-0808">Transferase</keyword>
<feature type="non-terminal residue" evidence="2">
    <location>
        <position position="412"/>
    </location>
</feature>
<dbReference type="EMBL" id="CADCVI010000088">
    <property type="protein sequence ID" value="CAA9465315.1"/>
    <property type="molecule type" value="Genomic_DNA"/>
</dbReference>
<feature type="compositionally biased region" description="Basic residues" evidence="1">
    <location>
        <begin position="304"/>
        <end position="335"/>
    </location>
</feature>
<evidence type="ECO:0000313" key="2">
    <source>
        <dbReference type="EMBL" id="CAA9465315.1"/>
    </source>
</evidence>
<dbReference type="AlphaFoldDB" id="A0A6J4R9R3"/>
<feature type="compositionally biased region" description="Basic and acidic residues" evidence="1">
    <location>
        <begin position="361"/>
        <end position="371"/>
    </location>
</feature>
<feature type="compositionally biased region" description="Gly residues" evidence="1">
    <location>
        <begin position="22"/>
        <end position="33"/>
    </location>
</feature>
<feature type="compositionally biased region" description="Basic residues" evidence="1">
    <location>
        <begin position="166"/>
        <end position="179"/>
    </location>
</feature>
<feature type="compositionally biased region" description="Basic residues" evidence="1">
    <location>
        <begin position="127"/>
        <end position="145"/>
    </location>
</feature>
<protein>
    <submittedName>
        <fullName evidence="2">Aspartokinase</fullName>
        <ecNumber evidence="2">2.7.2.4</ecNumber>
    </submittedName>
</protein>
<feature type="compositionally biased region" description="Basic and acidic residues" evidence="1">
    <location>
        <begin position="90"/>
        <end position="107"/>
    </location>
</feature>
<feature type="compositionally biased region" description="Basic and acidic residues" evidence="1">
    <location>
        <begin position="196"/>
        <end position="228"/>
    </location>
</feature>
<name>A0A6J4R9R3_9ACTN</name>
<feature type="region of interest" description="Disordered" evidence="1">
    <location>
        <begin position="1"/>
        <end position="412"/>
    </location>
</feature>
<sequence length="412" mass="46308">GHRGPEVRRQLGCDGRAHKSGGRTGQEGPGGGARPRRGRFCDGEDHRQAARARERGKSRARAARDRPASLDRGAPVRGAPGDGAARSRGRRDLTDRAAGRDGDDGTLRLRRHLHHQDREDEETPRRWPGRHRRRVPGYERGRRRGYFGTRRLGHDGRRARGGPVRRALRGLHGRHRGFHRRPEDSSRCPAHPAHLPRRDGRDGVARGEGHAPEGGRARGAVRRRDTRQELLLGGAGHHHQGGQQLGASGDPRDPGRHRPRPRRLPDNPDRHPDRPRHHEPHLRAPGRAGRLRRRHRRERAEARRLRRRLHRGPRRLPRRPQARRGGRGHSGRRGGGRGGPRQGQRRRDGDAQPARVRRKDVRLPGEGRHPYTDGFHLGDTGDVRGPGGKGRRGGSHPARGLRARRDGGERCL</sequence>
<feature type="compositionally biased region" description="Basic and acidic residues" evidence="1">
    <location>
        <begin position="1"/>
        <end position="17"/>
    </location>
</feature>
<proteinExistence type="predicted"/>
<evidence type="ECO:0000256" key="1">
    <source>
        <dbReference type="SAM" id="MobiDB-lite"/>
    </source>
</evidence>
<feature type="compositionally biased region" description="Basic residues" evidence="1">
    <location>
        <begin position="389"/>
        <end position="402"/>
    </location>
</feature>
<feature type="compositionally biased region" description="Basic and acidic residues" evidence="1">
    <location>
        <begin position="39"/>
        <end position="69"/>
    </location>
</feature>